<dbReference type="Pfam" id="PF15874">
    <property type="entry name" value="Il2rg"/>
    <property type="match status" value="1"/>
</dbReference>
<sequence>MFIIVKYGNNESLLCNPSCAVINLLNSIKRRAGYGNTNVCLDLSDESDTQVRVSPRRRFVHAIHRHNLTFRSTSQNSGHSSATKELDTHRLDYATKYLNSHATYVLVEKQLIPNGDDVTDGSSPSPPQYHYVPLLDNYTEIFPNYRPHVTTVERKKKAKHVGKSPSPAGIRGIKAKSKNSLRTPSRRR</sequence>
<evidence type="ECO:0000313" key="2">
    <source>
        <dbReference type="EMBL" id="KAK2161357.1"/>
    </source>
</evidence>
<dbReference type="InterPro" id="IPR039471">
    <property type="entry name" value="CXorf65-like"/>
</dbReference>
<dbReference type="EMBL" id="JAODUP010000118">
    <property type="protein sequence ID" value="KAK2161357.1"/>
    <property type="molecule type" value="Genomic_DNA"/>
</dbReference>
<protein>
    <submittedName>
        <fullName evidence="2">Uncharacterized protein</fullName>
    </submittedName>
</protein>
<dbReference type="PANTHER" id="PTHR33887:SF5">
    <property type="entry name" value="PB1 DOMAIN-CONTAINING PROTEIN"/>
    <property type="match status" value="1"/>
</dbReference>
<proteinExistence type="predicted"/>
<feature type="region of interest" description="Disordered" evidence="1">
    <location>
        <begin position="152"/>
        <end position="188"/>
    </location>
</feature>
<feature type="compositionally biased region" description="Basic residues" evidence="1">
    <location>
        <begin position="173"/>
        <end position="188"/>
    </location>
</feature>
<comment type="caution">
    <text evidence="2">The sequence shown here is derived from an EMBL/GenBank/DDBJ whole genome shotgun (WGS) entry which is preliminary data.</text>
</comment>
<organism evidence="2 3">
    <name type="scientific">Paralvinella palmiformis</name>
    <dbReference type="NCBI Taxonomy" id="53620"/>
    <lineage>
        <taxon>Eukaryota</taxon>
        <taxon>Metazoa</taxon>
        <taxon>Spiralia</taxon>
        <taxon>Lophotrochozoa</taxon>
        <taxon>Annelida</taxon>
        <taxon>Polychaeta</taxon>
        <taxon>Sedentaria</taxon>
        <taxon>Canalipalpata</taxon>
        <taxon>Terebellida</taxon>
        <taxon>Terebelliformia</taxon>
        <taxon>Alvinellidae</taxon>
        <taxon>Paralvinella</taxon>
    </lineage>
</organism>
<keyword evidence="3" id="KW-1185">Reference proteome</keyword>
<dbReference type="PANTHER" id="PTHR33887">
    <property type="entry name" value="PB1 DOMAIN-CONTAINING PROTEIN"/>
    <property type="match status" value="1"/>
</dbReference>
<evidence type="ECO:0000256" key="1">
    <source>
        <dbReference type="SAM" id="MobiDB-lite"/>
    </source>
</evidence>
<gene>
    <name evidence="2" type="ORF">LSH36_118g05015</name>
</gene>
<reference evidence="2" key="1">
    <citation type="journal article" date="2023" name="Mol. Biol. Evol.">
        <title>Third-Generation Sequencing Reveals the Adaptive Role of the Epigenome in Three Deep-Sea Polychaetes.</title>
        <authorList>
            <person name="Perez M."/>
            <person name="Aroh O."/>
            <person name="Sun Y."/>
            <person name="Lan Y."/>
            <person name="Juniper S.K."/>
            <person name="Young C.R."/>
            <person name="Angers B."/>
            <person name="Qian P.Y."/>
        </authorList>
    </citation>
    <scope>NUCLEOTIDE SEQUENCE</scope>
    <source>
        <strain evidence="2">P08H-3</strain>
    </source>
</reference>
<evidence type="ECO:0000313" key="3">
    <source>
        <dbReference type="Proteomes" id="UP001208570"/>
    </source>
</evidence>
<accession>A0AAD9JYC8</accession>
<name>A0AAD9JYC8_9ANNE</name>
<dbReference type="AlphaFoldDB" id="A0AAD9JYC8"/>
<dbReference type="Proteomes" id="UP001208570">
    <property type="component" value="Unassembled WGS sequence"/>
</dbReference>